<organism evidence="2">
    <name type="scientific">Spongospora subterranea</name>
    <dbReference type="NCBI Taxonomy" id="70186"/>
    <lineage>
        <taxon>Eukaryota</taxon>
        <taxon>Sar</taxon>
        <taxon>Rhizaria</taxon>
        <taxon>Endomyxa</taxon>
        <taxon>Phytomyxea</taxon>
        <taxon>Plasmodiophorida</taxon>
        <taxon>Plasmodiophoridae</taxon>
        <taxon>Spongospora</taxon>
    </lineage>
</organism>
<evidence type="ECO:0000259" key="1">
    <source>
        <dbReference type="PROSITE" id="PS51767"/>
    </source>
</evidence>
<dbReference type="Gene3D" id="2.40.70.10">
    <property type="entry name" value="Acid Proteases"/>
    <property type="match status" value="1"/>
</dbReference>
<sequence>QCDMRSRLPELVIIIDGVDYKLKPDQYSLRLSLFSCHIAISASPKSFWILGDAFLINFLSIFSAEAPPPPEALGRPKALSKISEDAPAMVRHWIGLASLNPPRTTPEFPYPIWVFFL</sequence>
<feature type="domain" description="Peptidase A1" evidence="1">
    <location>
        <begin position="1"/>
        <end position="72"/>
    </location>
</feature>
<feature type="non-terminal residue" evidence="2">
    <location>
        <position position="1"/>
    </location>
</feature>
<dbReference type="AlphaFoldDB" id="A0A0H5RGI3"/>
<proteinExistence type="predicted"/>
<name>A0A0H5RGI3_9EUKA</name>
<dbReference type="InterPro" id="IPR021109">
    <property type="entry name" value="Peptidase_aspartic_dom_sf"/>
</dbReference>
<reference evidence="2" key="1">
    <citation type="submission" date="2015-04" db="EMBL/GenBank/DDBJ databases">
        <title>The genome sequence of the plant pathogenic Rhizarian Plasmodiophora brassicae reveals insights in its biotrophic life cycle and the origin of chitin synthesis.</title>
        <authorList>
            <person name="Schwelm A."/>
            <person name="Fogelqvist J."/>
            <person name="Knaust A."/>
            <person name="Julke S."/>
            <person name="Lilja T."/>
            <person name="Dhandapani V."/>
            <person name="Bonilla-Rosso G."/>
            <person name="Karlsson M."/>
            <person name="Shevchenko A."/>
            <person name="Choi S.R."/>
            <person name="Kim H.G."/>
            <person name="Park J.Y."/>
            <person name="Lim Y.P."/>
            <person name="Ludwig-Muller J."/>
            <person name="Dixelius C."/>
        </authorList>
    </citation>
    <scope>NUCLEOTIDE SEQUENCE</scope>
    <source>
        <tissue evidence="2">Potato root galls</tissue>
    </source>
</reference>
<accession>A0A0H5RGI3</accession>
<protein>
    <recommendedName>
        <fullName evidence="1">Peptidase A1 domain-containing protein</fullName>
    </recommendedName>
</protein>
<dbReference type="PROSITE" id="PS51767">
    <property type="entry name" value="PEPTIDASE_A1"/>
    <property type="match status" value="1"/>
</dbReference>
<dbReference type="Pfam" id="PF00026">
    <property type="entry name" value="Asp"/>
    <property type="match status" value="1"/>
</dbReference>
<evidence type="ECO:0000313" key="2">
    <source>
        <dbReference type="EMBL" id="CRZ12672.1"/>
    </source>
</evidence>
<dbReference type="InterPro" id="IPR033121">
    <property type="entry name" value="PEPTIDASE_A1"/>
</dbReference>
<dbReference type="SUPFAM" id="SSF50630">
    <property type="entry name" value="Acid proteases"/>
    <property type="match status" value="1"/>
</dbReference>
<dbReference type="EMBL" id="HACM01012230">
    <property type="protein sequence ID" value="CRZ12672.1"/>
    <property type="molecule type" value="Transcribed_RNA"/>
</dbReference>